<comment type="caution">
    <text evidence="1">The sequence shown here is derived from an EMBL/GenBank/DDBJ whole genome shotgun (WGS) entry which is preliminary data.</text>
</comment>
<dbReference type="RefSeq" id="WP_002317120.1">
    <property type="nucleotide sequence ID" value="NZ_CABGJP010000004.1"/>
</dbReference>
<organism evidence="1 2">
    <name type="scientific">Enterococcus faecium</name>
    <name type="common">Streptococcus faecium</name>
    <dbReference type="NCBI Taxonomy" id="1352"/>
    <lineage>
        <taxon>Bacteria</taxon>
        <taxon>Bacillati</taxon>
        <taxon>Bacillota</taxon>
        <taxon>Bacilli</taxon>
        <taxon>Lactobacillales</taxon>
        <taxon>Enterococcaceae</taxon>
        <taxon>Enterococcus</taxon>
    </lineage>
</organism>
<evidence type="ECO:0000313" key="1">
    <source>
        <dbReference type="EMBL" id="MBX4223064.1"/>
    </source>
</evidence>
<sequence length="349" mass="42021">MEKRIKENAIKNQFYVSKSTVDPTLYDGKKNFYVTTYNFEGKDVNEDAQLQNHLNEMWDWLYIDKGKKLDNLISRKKLGENKEDVKEKILTFCLYILLLHSRIIDIYNAQSKKNPEDKGAFEFFKNHELRYRVTGVFFEKEEYHSQMAREIQKEVIYHEICLDTTCAFANYYLNSAGNFKELIDDIFHQASKKIRMIKEKLENEKKYGFDLYALEKLEESIAEICKLPSKKYYILAMEYFTRLFDIKVESWTKGIIMEVEQKYWQKFKLTSPPRKVGKNDPIYSYYKEQLKRWKKETRNIIELDRPLSWETPIIKQSIEDYYMKRDFLASIGLMDSIYQENLKKKRNSL</sequence>
<name>A0A9X1GD23_ENTFC</name>
<dbReference type="Proteomes" id="UP001139644">
    <property type="component" value="Unassembled WGS sequence"/>
</dbReference>
<evidence type="ECO:0000313" key="2">
    <source>
        <dbReference type="Proteomes" id="UP001139644"/>
    </source>
</evidence>
<protein>
    <submittedName>
        <fullName evidence="1">Uncharacterized protein</fullName>
    </submittedName>
</protein>
<dbReference type="AlphaFoldDB" id="A0A9X1GD23"/>
<dbReference type="EMBL" id="JAIFOC010000078">
    <property type="protein sequence ID" value="MBX4223064.1"/>
    <property type="molecule type" value="Genomic_DNA"/>
</dbReference>
<gene>
    <name evidence="1" type="ORF">KYX88_09590</name>
</gene>
<reference evidence="1" key="1">
    <citation type="journal article" date="2022" name="J. Anim. Sci.">
        <title>Whole genome sequence analyses-based assessment of virulence potential and antimicrobial susceptibilities and resistance of Enterococcus faecium strains isolated from commercial swine and cattle probiotic products.</title>
        <authorList>
            <person name="Shridhar P.B."/>
            <person name="Amachawadi R.G."/>
            <person name="Tokach M."/>
            <person name="Patel I."/>
            <person name="Gangiredla J."/>
            <person name="Mammel M."/>
            <person name="Nagaraja T.G."/>
        </authorList>
    </citation>
    <scope>NUCLEOTIDE SEQUENCE</scope>
    <source>
        <strain evidence="1">EF215</strain>
    </source>
</reference>
<accession>A0A9X1GD23</accession>
<proteinExistence type="predicted"/>